<dbReference type="AlphaFoldDB" id="A0A7R6PI83"/>
<dbReference type="RefSeq" id="WP_201327368.1">
    <property type="nucleotide sequence ID" value="NZ_AP017470.1"/>
</dbReference>
<keyword evidence="2" id="KW-1185">Reference proteome</keyword>
<sequence length="151" mass="17610">MELEKDYFFQRKYIENIEQLADLDGSVLIVSEYQGNDDVAMFFKEKGFEVTNISNQDFMSLEKGSYNVVVVENLFNKVKTDKMPEYLSKAASIMEDGGLLVTFFFSEKDCEKEDAEFVNNRDVETMFDELFKIQHIRTMMDGTRKVVAEKK</sequence>
<gene>
    <name evidence="1" type="ORF">TTHT_1579</name>
</gene>
<dbReference type="SUPFAM" id="SSF53335">
    <property type="entry name" value="S-adenosyl-L-methionine-dependent methyltransferases"/>
    <property type="match status" value="1"/>
</dbReference>
<dbReference type="Gene3D" id="3.40.50.150">
    <property type="entry name" value="Vaccinia Virus protein VP39"/>
    <property type="match status" value="1"/>
</dbReference>
<proteinExistence type="predicted"/>
<name>A0A7R6PI83_9BACT</name>
<evidence type="ECO:0000313" key="1">
    <source>
        <dbReference type="EMBL" id="BBB33069.1"/>
    </source>
</evidence>
<accession>A0A7R6PI83</accession>
<dbReference type="InterPro" id="IPR029063">
    <property type="entry name" value="SAM-dependent_MTases_sf"/>
</dbReference>
<dbReference type="Proteomes" id="UP000595564">
    <property type="component" value="Chromosome"/>
</dbReference>
<evidence type="ECO:0000313" key="2">
    <source>
        <dbReference type="Proteomes" id="UP000595564"/>
    </source>
</evidence>
<dbReference type="EMBL" id="AP017470">
    <property type="protein sequence ID" value="BBB33069.1"/>
    <property type="molecule type" value="Genomic_DNA"/>
</dbReference>
<reference evidence="1 2" key="1">
    <citation type="journal article" date="2012" name="Extremophiles">
        <title>Thermotomaculum hydrothermale gen. nov., sp. nov., a novel heterotrophic thermophile within the phylum Acidobacteria from a deep-sea hydrothermal vent chimney in the Southern Okinawa Trough.</title>
        <authorList>
            <person name="Izumi H."/>
            <person name="Nunoura T."/>
            <person name="Miyazaki M."/>
            <person name="Mino S."/>
            <person name="Toki T."/>
            <person name="Takai K."/>
            <person name="Sako Y."/>
            <person name="Sawabe T."/>
            <person name="Nakagawa S."/>
        </authorList>
    </citation>
    <scope>NUCLEOTIDE SEQUENCE [LARGE SCALE GENOMIC DNA]</scope>
    <source>
        <strain evidence="1 2">AC55</strain>
    </source>
</reference>
<dbReference type="KEGG" id="thyd:TTHT_1579"/>
<protein>
    <submittedName>
        <fullName evidence="1">Uncharacterized protein</fullName>
    </submittedName>
</protein>
<organism evidence="1 2">
    <name type="scientific">Thermotomaculum hydrothermale</name>
    <dbReference type="NCBI Taxonomy" id="981385"/>
    <lineage>
        <taxon>Bacteria</taxon>
        <taxon>Pseudomonadati</taxon>
        <taxon>Acidobacteriota</taxon>
        <taxon>Holophagae</taxon>
        <taxon>Thermotomaculales</taxon>
        <taxon>Thermotomaculaceae</taxon>
        <taxon>Thermotomaculum</taxon>
    </lineage>
</organism>